<dbReference type="RefSeq" id="WP_130357060.1">
    <property type="nucleotide sequence ID" value="NZ_SGXC01000001.1"/>
</dbReference>
<evidence type="ECO:0000313" key="9">
    <source>
        <dbReference type="EMBL" id="RZS85920.1"/>
    </source>
</evidence>
<dbReference type="EMBL" id="SGXC01000001">
    <property type="protein sequence ID" value="RZS85920.1"/>
    <property type="molecule type" value="Genomic_DNA"/>
</dbReference>
<protein>
    <submittedName>
        <fullName evidence="9">Anthranilate 1,2-dioxygenase large subunit/terephthalate 1,2-dioxygenase oxygenase component alpha subunit</fullName>
    </submittedName>
</protein>
<dbReference type="GO" id="GO:0051537">
    <property type="term" value="F:2 iron, 2 sulfur cluster binding"/>
    <property type="evidence" value="ECO:0007669"/>
    <property type="project" value="UniProtKB-KW"/>
</dbReference>
<dbReference type="InterPro" id="IPR036922">
    <property type="entry name" value="Rieske_2Fe-2S_sf"/>
</dbReference>
<evidence type="ECO:0000256" key="5">
    <source>
        <dbReference type="ARBA" id="ARBA00023002"/>
    </source>
</evidence>
<dbReference type="Pfam" id="PF00355">
    <property type="entry name" value="Rieske"/>
    <property type="match status" value="1"/>
</dbReference>
<evidence type="ECO:0000256" key="6">
    <source>
        <dbReference type="ARBA" id="ARBA00023004"/>
    </source>
</evidence>
<accession>A0A4Q7NN10</accession>
<keyword evidence="3" id="KW-0001">2Fe-2S</keyword>
<dbReference type="SUPFAM" id="SSF55961">
    <property type="entry name" value="Bet v1-like"/>
    <property type="match status" value="1"/>
</dbReference>
<keyword evidence="6" id="KW-0408">Iron</keyword>
<evidence type="ECO:0000256" key="4">
    <source>
        <dbReference type="ARBA" id="ARBA00022723"/>
    </source>
</evidence>
<comment type="similarity">
    <text evidence="2">Belongs to the bacterial ring-hydroxylating dioxygenase alpha subunit family.</text>
</comment>
<dbReference type="GO" id="GO:0005506">
    <property type="term" value="F:iron ion binding"/>
    <property type="evidence" value="ECO:0007669"/>
    <property type="project" value="InterPro"/>
</dbReference>
<keyword evidence="7" id="KW-0411">Iron-sulfur</keyword>
<evidence type="ECO:0000256" key="3">
    <source>
        <dbReference type="ARBA" id="ARBA00022714"/>
    </source>
</evidence>
<comment type="caution">
    <text evidence="9">The sequence shown here is derived from an EMBL/GenBank/DDBJ whole genome shotgun (WGS) entry which is preliminary data.</text>
</comment>
<gene>
    <name evidence="9" type="ORF">EV675_1950</name>
</gene>
<evidence type="ECO:0000256" key="1">
    <source>
        <dbReference type="ARBA" id="ARBA00001962"/>
    </source>
</evidence>
<dbReference type="PANTHER" id="PTHR43756">
    <property type="entry name" value="CHOLINE MONOOXYGENASE, CHLOROPLASTIC"/>
    <property type="match status" value="1"/>
</dbReference>
<dbReference type="SUPFAM" id="SSF50022">
    <property type="entry name" value="ISP domain"/>
    <property type="match status" value="1"/>
</dbReference>
<dbReference type="Gene3D" id="3.90.380.10">
    <property type="entry name" value="Naphthalene 1,2-dioxygenase Alpha Subunit, Chain A, domain 1"/>
    <property type="match status" value="1"/>
</dbReference>
<dbReference type="AlphaFoldDB" id="A0A4Q7NN10"/>
<evidence type="ECO:0000256" key="2">
    <source>
        <dbReference type="ARBA" id="ARBA00008751"/>
    </source>
</evidence>
<proteinExistence type="inferred from homology"/>
<organism evidence="9 10">
    <name type="scientific">Pigmentiphaga kullae</name>
    <dbReference type="NCBI Taxonomy" id="151784"/>
    <lineage>
        <taxon>Bacteria</taxon>
        <taxon>Pseudomonadati</taxon>
        <taxon>Pseudomonadota</taxon>
        <taxon>Betaproteobacteria</taxon>
        <taxon>Burkholderiales</taxon>
        <taxon>Alcaligenaceae</taxon>
        <taxon>Pigmentiphaga</taxon>
    </lineage>
</organism>
<dbReference type="PROSITE" id="PS51296">
    <property type="entry name" value="RIESKE"/>
    <property type="match status" value="1"/>
</dbReference>
<dbReference type="InterPro" id="IPR017941">
    <property type="entry name" value="Rieske_2Fe-2S"/>
</dbReference>
<dbReference type="InterPro" id="IPR015879">
    <property type="entry name" value="Ring_hydroxy_dOase_asu_C_dom"/>
</dbReference>
<keyword evidence="5" id="KW-0560">Oxidoreductase</keyword>
<evidence type="ECO:0000256" key="7">
    <source>
        <dbReference type="ARBA" id="ARBA00023014"/>
    </source>
</evidence>
<keyword evidence="9" id="KW-0223">Dioxygenase</keyword>
<comment type="cofactor">
    <cofactor evidence="1">
        <name>Fe cation</name>
        <dbReference type="ChEBI" id="CHEBI:24875"/>
    </cofactor>
</comment>
<dbReference type="InterPro" id="IPR001663">
    <property type="entry name" value="Rng_hydr_dOase-A"/>
</dbReference>
<evidence type="ECO:0000313" key="10">
    <source>
        <dbReference type="Proteomes" id="UP000292445"/>
    </source>
</evidence>
<dbReference type="PANTHER" id="PTHR43756:SF5">
    <property type="entry name" value="CHOLINE MONOOXYGENASE, CHLOROPLASTIC"/>
    <property type="match status" value="1"/>
</dbReference>
<dbReference type="Proteomes" id="UP000292445">
    <property type="component" value="Unassembled WGS sequence"/>
</dbReference>
<dbReference type="GO" id="GO:0051213">
    <property type="term" value="F:dioxygenase activity"/>
    <property type="evidence" value="ECO:0007669"/>
    <property type="project" value="UniProtKB-KW"/>
</dbReference>
<dbReference type="OrthoDB" id="9790995at2"/>
<dbReference type="PRINTS" id="PR00090">
    <property type="entry name" value="RNGDIOXGNASE"/>
</dbReference>
<reference evidence="9 10" key="1">
    <citation type="submission" date="2019-02" db="EMBL/GenBank/DDBJ databases">
        <title>Genomic Encyclopedia of Type Strains, Phase IV (KMG-IV): sequencing the most valuable type-strain genomes for metagenomic binning, comparative biology and taxonomic classification.</title>
        <authorList>
            <person name="Goeker M."/>
        </authorList>
    </citation>
    <scope>NUCLEOTIDE SEQUENCE [LARGE SCALE GENOMIC DNA]</scope>
    <source>
        <strain evidence="9 10">K24</strain>
    </source>
</reference>
<keyword evidence="10" id="KW-1185">Reference proteome</keyword>
<evidence type="ECO:0000259" key="8">
    <source>
        <dbReference type="PROSITE" id="PS51296"/>
    </source>
</evidence>
<dbReference type="Gene3D" id="2.102.10.10">
    <property type="entry name" value="Rieske [2Fe-2S] iron-sulphur domain"/>
    <property type="match status" value="1"/>
</dbReference>
<dbReference type="Pfam" id="PF00848">
    <property type="entry name" value="Ring_hydroxyl_A"/>
    <property type="match status" value="1"/>
</dbReference>
<feature type="domain" description="Rieske" evidence="8">
    <location>
        <begin position="42"/>
        <end position="157"/>
    </location>
</feature>
<name>A0A4Q7NN10_9BURK</name>
<keyword evidence="4" id="KW-0479">Metal-binding</keyword>
<sequence>MEAAEALVDWPSEGITRVPFQVFSDQEVYDREQQRIFRGPVWQFLCIEQDIPEPGDVVTSWMGETPVIVARDHDGQVNAMVNRCAHKGALVALKSKDKVKNLTCVYHAWSYRLDGRLRSIAFQNGVNGKGGMPEDFDVEAHRLQPVRVQVFCGLVFGTLSDETPPLDEFLGPRMGAFIQRNFGRPLKVLGRHSQIIHNNWKLYAENVRDSYHATLLHTFYTTFKVNRLDMDGGIILSDRKWHHISYSKRATFNLDKEYLTAEVHSAKYGAKHGESALEGPELLDAWEEFDDGITHSIQTVFPNVVFQFTLNSLAIRFFVPQGVDKTELKWIFLGYERDTPEQSKMRIMQSNLTGAAGLVALEDGCINEFVQRGTVGSGRRAAFIEMGGRVAESNESSRATEASVRGFWHGYRDIMGF</sequence>